<organism evidence="5 6">
    <name type="scientific">Brachybacterium tyrofermentans</name>
    <dbReference type="NCBI Taxonomy" id="47848"/>
    <lineage>
        <taxon>Bacteria</taxon>
        <taxon>Bacillati</taxon>
        <taxon>Actinomycetota</taxon>
        <taxon>Actinomycetes</taxon>
        <taxon>Micrococcales</taxon>
        <taxon>Dermabacteraceae</taxon>
        <taxon>Brachybacterium</taxon>
    </lineage>
</organism>
<dbReference type="EMBL" id="JBHSLN010000016">
    <property type="protein sequence ID" value="MFC5296858.1"/>
    <property type="molecule type" value="Genomic_DNA"/>
</dbReference>
<proteinExistence type="inferred from homology"/>
<dbReference type="PROSITE" id="PS51257">
    <property type="entry name" value="PROKAR_LIPOPROTEIN"/>
    <property type="match status" value="1"/>
</dbReference>
<sequence>MIDRRTLLRALGAGASVTVAGGSIVSCTNRPVGENRDPDTVKVWGIWASDAEKEAKIVEAFSEKHPDIKIQIAQVPSNGQGDASSVITAVRGRTGPDVYFMDRFNGAQFASLGLLEPIDDLIEEYEGVSPEEFMSGWVKFATDELFYDGNYYGLPMDTDTRGLYVNLDQAHEAGIDPALLDPKNGPMSYDQMWEINDQFSVQDERGTYEKVTWIPWDDQASLLMWAMANDVPFFSNESCHTLLDSPEMLAVATMYEGWVEKLDFPRLDAFKATYQPPNAPPTQTSFFSDRQLFQISGPWGVQGQADYKPDMNYGVTHLPVPNEGDDPFTWAGGFALVMPKGASMSKASWEFFKFYAGYEGQKILMPQISRIPTNIETVKDPEGWNRDISFFVELMGVAKSRPPLPVGTKLWDAMLTMQDSLNQSSDTPENLVKEAQAYVDPTMQQFCPVSLPEGFGEPDPNFGVEDVEKAKQAKDA</sequence>
<comment type="caution">
    <text evidence="5">The sequence shown here is derived from an EMBL/GenBank/DDBJ whole genome shotgun (WGS) entry which is preliminary data.</text>
</comment>
<dbReference type="PANTHER" id="PTHR30061">
    <property type="entry name" value="MALTOSE-BINDING PERIPLASMIC PROTEIN"/>
    <property type="match status" value="1"/>
</dbReference>
<gene>
    <name evidence="5" type="ORF">ACFPK8_04995</name>
</gene>
<accession>A0ABW0FCF1</accession>
<comment type="similarity">
    <text evidence="1">Belongs to the bacterial solute-binding protein 1 family.</text>
</comment>
<dbReference type="Proteomes" id="UP001595937">
    <property type="component" value="Unassembled WGS sequence"/>
</dbReference>
<evidence type="ECO:0000256" key="2">
    <source>
        <dbReference type="ARBA" id="ARBA00022448"/>
    </source>
</evidence>
<name>A0ABW0FCF1_9MICO</name>
<dbReference type="RefSeq" id="WP_114305346.1">
    <property type="nucleotide sequence ID" value="NZ_BAAAIR010000003.1"/>
</dbReference>
<reference evidence="6" key="1">
    <citation type="journal article" date="2019" name="Int. J. Syst. Evol. Microbiol.">
        <title>The Global Catalogue of Microorganisms (GCM) 10K type strain sequencing project: providing services to taxonomists for standard genome sequencing and annotation.</title>
        <authorList>
            <consortium name="The Broad Institute Genomics Platform"/>
            <consortium name="The Broad Institute Genome Sequencing Center for Infectious Disease"/>
            <person name="Wu L."/>
            <person name="Ma J."/>
        </authorList>
    </citation>
    <scope>NUCLEOTIDE SEQUENCE [LARGE SCALE GENOMIC DNA]</scope>
    <source>
        <strain evidence="6">CGMCC 1.16455</strain>
    </source>
</reference>
<feature type="region of interest" description="Disordered" evidence="4">
    <location>
        <begin position="451"/>
        <end position="476"/>
    </location>
</feature>
<keyword evidence="2" id="KW-0813">Transport</keyword>
<dbReference type="SUPFAM" id="SSF53850">
    <property type="entry name" value="Periplasmic binding protein-like II"/>
    <property type="match status" value="1"/>
</dbReference>
<dbReference type="GeneID" id="303295568"/>
<evidence type="ECO:0000313" key="5">
    <source>
        <dbReference type="EMBL" id="MFC5296858.1"/>
    </source>
</evidence>
<dbReference type="PANTHER" id="PTHR30061:SF50">
    <property type="entry name" value="MALTOSE_MALTODEXTRIN-BINDING PERIPLASMIC PROTEIN"/>
    <property type="match status" value="1"/>
</dbReference>
<dbReference type="Pfam" id="PF13416">
    <property type="entry name" value="SBP_bac_8"/>
    <property type="match status" value="1"/>
</dbReference>
<evidence type="ECO:0000256" key="4">
    <source>
        <dbReference type="SAM" id="MobiDB-lite"/>
    </source>
</evidence>
<evidence type="ECO:0000256" key="1">
    <source>
        <dbReference type="ARBA" id="ARBA00008520"/>
    </source>
</evidence>
<dbReference type="Gene3D" id="3.40.190.10">
    <property type="entry name" value="Periplasmic binding protein-like II"/>
    <property type="match status" value="2"/>
</dbReference>
<evidence type="ECO:0000256" key="3">
    <source>
        <dbReference type="ARBA" id="ARBA00022729"/>
    </source>
</evidence>
<protein>
    <submittedName>
        <fullName evidence="5">Extracellular solute-binding protein</fullName>
    </submittedName>
</protein>
<keyword evidence="3" id="KW-0732">Signal</keyword>
<feature type="compositionally biased region" description="Basic and acidic residues" evidence="4">
    <location>
        <begin position="466"/>
        <end position="476"/>
    </location>
</feature>
<dbReference type="InterPro" id="IPR006059">
    <property type="entry name" value="SBP"/>
</dbReference>
<evidence type="ECO:0000313" key="6">
    <source>
        <dbReference type="Proteomes" id="UP001595937"/>
    </source>
</evidence>
<keyword evidence="6" id="KW-1185">Reference proteome</keyword>